<evidence type="ECO:0000313" key="2">
    <source>
        <dbReference type="EMBL" id="VVO10756.1"/>
    </source>
</evidence>
<feature type="chain" id="PRO_5030118635" description="Lipoprotein" evidence="1">
    <location>
        <begin position="36"/>
        <end position="186"/>
    </location>
</feature>
<sequence length="186" mass="20363" precursor="true">MTLSPITTQRFIFMNHIKSAVCGLLLAIPIAYSNAAVAGAILLAAEDGSTCTVPLPVLPNTYVRYNLRRDGSPCRSFNDKARTITFLEVPSATEVSFSDHEGYPNNNDDRYSGICGAEGNFLIYLTTTKRQTTTRNIELDHLATYAVGQIIAPGLQMKYRKITSHLRNSLSCISIRISEAPPLPAP</sequence>
<reference evidence="2 3" key="1">
    <citation type="submission" date="2019-09" db="EMBL/GenBank/DDBJ databases">
        <authorList>
            <person name="Chandra G."/>
            <person name="Truman W A."/>
        </authorList>
    </citation>
    <scope>NUCLEOTIDE SEQUENCE [LARGE SCALE GENOMIC DNA]</scope>
    <source>
        <strain evidence="2">PS704</strain>
    </source>
</reference>
<accession>A0A5E7I738</accession>
<evidence type="ECO:0000256" key="1">
    <source>
        <dbReference type="SAM" id="SignalP"/>
    </source>
</evidence>
<organism evidence="2 3">
    <name type="scientific">Pseudomonas fluorescens</name>
    <dbReference type="NCBI Taxonomy" id="294"/>
    <lineage>
        <taxon>Bacteria</taxon>
        <taxon>Pseudomonadati</taxon>
        <taxon>Pseudomonadota</taxon>
        <taxon>Gammaproteobacteria</taxon>
        <taxon>Pseudomonadales</taxon>
        <taxon>Pseudomonadaceae</taxon>
        <taxon>Pseudomonas</taxon>
    </lineage>
</organism>
<dbReference type="AlphaFoldDB" id="A0A5E7I738"/>
<keyword evidence="1" id="KW-0732">Signal</keyword>
<name>A0A5E7I738_PSEFL</name>
<gene>
    <name evidence="2" type="ORF">PS704_03429</name>
</gene>
<dbReference type="Proteomes" id="UP000326557">
    <property type="component" value="Unassembled WGS sequence"/>
</dbReference>
<proteinExistence type="predicted"/>
<evidence type="ECO:0000313" key="3">
    <source>
        <dbReference type="Proteomes" id="UP000326557"/>
    </source>
</evidence>
<protein>
    <recommendedName>
        <fullName evidence="4">Lipoprotein</fullName>
    </recommendedName>
</protein>
<feature type="signal peptide" evidence="1">
    <location>
        <begin position="1"/>
        <end position="35"/>
    </location>
</feature>
<evidence type="ECO:0008006" key="4">
    <source>
        <dbReference type="Google" id="ProtNLM"/>
    </source>
</evidence>
<dbReference type="EMBL" id="CABVHP010000009">
    <property type="protein sequence ID" value="VVO10756.1"/>
    <property type="molecule type" value="Genomic_DNA"/>
</dbReference>